<dbReference type="PROSITE" id="PS50206">
    <property type="entry name" value="RHODANESE_3"/>
    <property type="match status" value="1"/>
</dbReference>
<dbReference type="PANTHER" id="PTHR43031:SF1">
    <property type="entry name" value="PYRIDINE NUCLEOTIDE-DISULPHIDE OXIDOREDUCTASE"/>
    <property type="match status" value="1"/>
</dbReference>
<reference evidence="2 3" key="1">
    <citation type="submission" date="2023-05" db="EMBL/GenBank/DDBJ databases">
        <title>Pseudoalteromonas ardens sp. nov., Pseudoalteromonas obscura sp. nov., and Pseudoalteromonas umbrosa sp. nov., isolated from the coral Montipora capitata.</title>
        <authorList>
            <person name="Thomas E.M."/>
            <person name="Smith E.M."/>
            <person name="Papke E."/>
            <person name="Shlafstein M.D."/>
            <person name="Oline D.K."/>
            <person name="Videau P."/>
            <person name="Saw J.H."/>
            <person name="Strangman W.K."/>
            <person name="Ushijima B."/>
        </authorList>
    </citation>
    <scope>NUCLEOTIDE SEQUENCE [LARGE SCALE GENOMIC DNA]</scope>
    <source>
        <strain evidence="2 3">P94</strain>
    </source>
</reference>
<organism evidence="2 3">
    <name type="scientific">Pseudoalteromonas obscura</name>
    <dbReference type="NCBI Taxonomy" id="3048491"/>
    <lineage>
        <taxon>Bacteria</taxon>
        <taxon>Pseudomonadati</taxon>
        <taxon>Pseudomonadota</taxon>
        <taxon>Gammaproteobacteria</taxon>
        <taxon>Alteromonadales</taxon>
        <taxon>Pseudoalteromonadaceae</taxon>
        <taxon>Pseudoalteromonas</taxon>
    </lineage>
</organism>
<accession>A0ABT7EUC1</accession>
<dbReference type="EMBL" id="JASJUT010000020">
    <property type="protein sequence ID" value="MDK2598589.1"/>
    <property type="molecule type" value="Genomic_DNA"/>
</dbReference>
<dbReference type="InterPro" id="IPR036873">
    <property type="entry name" value="Rhodanese-like_dom_sf"/>
</dbReference>
<dbReference type="SUPFAM" id="SSF52821">
    <property type="entry name" value="Rhodanese/Cell cycle control phosphatase"/>
    <property type="match status" value="1"/>
</dbReference>
<evidence type="ECO:0000313" key="2">
    <source>
        <dbReference type="EMBL" id="MDK2598589.1"/>
    </source>
</evidence>
<gene>
    <name evidence="2" type="ORF">QNM18_26380</name>
</gene>
<protein>
    <submittedName>
        <fullName evidence="2">Rhodanese-like domain-containing protein</fullName>
    </submittedName>
</protein>
<dbReference type="RefSeq" id="WP_284138869.1">
    <property type="nucleotide sequence ID" value="NZ_JASJUT010000020.1"/>
</dbReference>
<comment type="caution">
    <text evidence="2">The sequence shown here is derived from an EMBL/GenBank/DDBJ whole genome shotgun (WGS) entry which is preliminary data.</text>
</comment>
<evidence type="ECO:0000259" key="1">
    <source>
        <dbReference type="PROSITE" id="PS50206"/>
    </source>
</evidence>
<name>A0ABT7EUC1_9GAMM</name>
<proteinExistence type="predicted"/>
<keyword evidence="3" id="KW-1185">Reference proteome</keyword>
<dbReference type="Pfam" id="PF00581">
    <property type="entry name" value="Rhodanese"/>
    <property type="match status" value="1"/>
</dbReference>
<dbReference type="InterPro" id="IPR001763">
    <property type="entry name" value="Rhodanese-like_dom"/>
</dbReference>
<dbReference type="CDD" id="cd00158">
    <property type="entry name" value="RHOD"/>
    <property type="match status" value="1"/>
</dbReference>
<dbReference type="PANTHER" id="PTHR43031">
    <property type="entry name" value="FAD-DEPENDENT OXIDOREDUCTASE"/>
    <property type="match status" value="1"/>
</dbReference>
<feature type="domain" description="Rhodanese" evidence="1">
    <location>
        <begin position="29"/>
        <end position="112"/>
    </location>
</feature>
<dbReference type="SMART" id="SM00450">
    <property type="entry name" value="RHOD"/>
    <property type="match status" value="1"/>
</dbReference>
<dbReference type="InterPro" id="IPR050229">
    <property type="entry name" value="GlpE_sulfurtransferase"/>
</dbReference>
<evidence type="ECO:0000313" key="3">
    <source>
        <dbReference type="Proteomes" id="UP001231915"/>
    </source>
</evidence>
<dbReference type="Gene3D" id="3.40.250.10">
    <property type="entry name" value="Rhodanese-like domain"/>
    <property type="match status" value="1"/>
</dbReference>
<dbReference type="Proteomes" id="UP001231915">
    <property type="component" value="Unassembled WGS sequence"/>
</dbReference>
<sequence>MFQPTKDLVASVRAKQNCVDGKQAKQELAVNQGFLIDVREASEYQTGAPKAAIHISRGLLEFKLPVLAPDLKTAIYLYCASGGRAVLAAEQLKRLGYQNITVLTSSPTELCTIFPS</sequence>